<dbReference type="EMBL" id="JACAZI010000013">
    <property type="protein sequence ID" value="KAF7345481.1"/>
    <property type="molecule type" value="Genomic_DNA"/>
</dbReference>
<feature type="region of interest" description="Disordered" evidence="1">
    <location>
        <begin position="154"/>
        <end position="201"/>
    </location>
</feature>
<feature type="compositionally biased region" description="Polar residues" evidence="1">
    <location>
        <begin position="183"/>
        <end position="192"/>
    </location>
</feature>
<reference evidence="2" key="1">
    <citation type="submission" date="2020-05" db="EMBL/GenBank/DDBJ databases">
        <title>Mycena genomes resolve the evolution of fungal bioluminescence.</title>
        <authorList>
            <person name="Tsai I.J."/>
        </authorList>
    </citation>
    <scope>NUCLEOTIDE SEQUENCE</scope>
    <source>
        <strain evidence="2">CCC161011</strain>
    </source>
</reference>
<evidence type="ECO:0000313" key="3">
    <source>
        <dbReference type="Proteomes" id="UP000620124"/>
    </source>
</evidence>
<dbReference type="AlphaFoldDB" id="A0A8H6XRX9"/>
<comment type="caution">
    <text evidence="2">The sequence shown here is derived from an EMBL/GenBank/DDBJ whole genome shotgun (WGS) entry which is preliminary data.</text>
</comment>
<dbReference type="OrthoDB" id="2107166at2759"/>
<proteinExistence type="predicted"/>
<feature type="compositionally biased region" description="Low complexity" evidence="1">
    <location>
        <begin position="120"/>
        <end position="133"/>
    </location>
</feature>
<feature type="region of interest" description="Disordered" evidence="1">
    <location>
        <begin position="120"/>
        <end position="141"/>
    </location>
</feature>
<accession>A0A8H6XRX9</accession>
<organism evidence="2 3">
    <name type="scientific">Mycena venus</name>
    <dbReference type="NCBI Taxonomy" id="2733690"/>
    <lineage>
        <taxon>Eukaryota</taxon>
        <taxon>Fungi</taxon>
        <taxon>Dikarya</taxon>
        <taxon>Basidiomycota</taxon>
        <taxon>Agaricomycotina</taxon>
        <taxon>Agaricomycetes</taxon>
        <taxon>Agaricomycetidae</taxon>
        <taxon>Agaricales</taxon>
        <taxon>Marasmiineae</taxon>
        <taxon>Mycenaceae</taxon>
        <taxon>Mycena</taxon>
    </lineage>
</organism>
<evidence type="ECO:0000256" key="1">
    <source>
        <dbReference type="SAM" id="MobiDB-lite"/>
    </source>
</evidence>
<feature type="compositionally biased region" description="Polar residues" evidence="1">
    <location>
        <begin position="158"/>
        <end position="169"/>
    </location>
</feature>
<feature type="region of interest" description="Disordered" evidence="1">
    <location>
        <begin position="62"/>
        <end position="88"/>
    </location>
</feature>
<sequence length="201" mass="21716">MGRWTQYDEDSTRLPEGMKRIGYDADTARYTFRDREGSIYMGPAHEHYGLLTLVRKNSNLKGSTELDDRPHAFASDDSPSKPGLSVDVPAYQGTTFHAGAPFQDGATFHDLLPSHLIASPSSAESTLTGSSSPASGEPTAGARFRDAVRRTALPAMQNAVNTVRRSATSVRKPRSRPEKLARANSSGTTRTVSVGEKGGKY</sequence>
<protein>
    <submittedName>
        <fullName evidence="2">Uncharacterized protein</fullName>
    </submittedName>
</protein>
<gene>
    <name evidence="2" type="ORF">MVEN_01566500</name>
</gene>
<keyword evidence="3" id="KW-1185">Reference proteome</keyword>
<dbReference type="Proteomes" id="UP000620124">
    <property type="component" value="Unassembled WGS sequence"/>
</dbReference>
<evidence type="ECO:0000313" key="2">
    <source>
        <dbReference type="EMBL" id="KAF7345481.1"/>
    </source>
</evidence>
<name>A0A8H6XRX9_9AGAR</name>